<dbReference type="eggNOG" id="ENOG5033P5C">
    <property type="taxonomic scope" value="Bacteria"/>
</dbReference>
<accession>A3IYJ7</accession>
<dbReference type="RefSeq" id="WP_008278463.1">
    <property type="nucleotide sequence ID" value="NZ_AAXW01000082.1"/>
</dbReference>
<organism evidence="1 2">
    <name type="scientific">Crocosphaera chwakensis CCY0110</name>
    <dbReference type="NCBI Taxonomy" id="391612"/>
    <lineage>
        <taxon>Bacteria</taxon>
        <taxon>Bacillati</taxon>
        <taxon>Cyanobacteriota</taxon>
        <taxon>Cyanophyceae</taxon>
        <taxon>Oscillatoriophycideae</taxon>
        <taxon>Chroococcales</taxon>
        <taxon>Aphanothecaceae</taxon>
        <taxon>Crocosphaera</taxon>
        <taxon>Crocosphaera chwakensis</taxon>
    </lineage>
</organism>
<dbReference type="OrthoDB" id="582288at2"/>
<reference evidence="1 2" key="1">
    <citation type="submission" date="2007-03" db="EMBL/GenBank/DDBJ databases">
        <authorList>
            <person name="Stal L."/>
            <person name="Ferriera S."/>
            <person name="Johnson J."/>
            <person name="Kravitz S."/>
            <person name="Beeson K."/>
            <person name="Sutton G."/>
            <person name="Rogers Y.-H."/>
            <person name="Friedman R."/>
            <person name="Frazier M."/>
            <person name="Venter J.C."/>
        </authorList>
    </citation>
    <scope>NUCLEOTIDE SEQUENCE [LARGE SCALE GENOMIC DNA]</scope>
    <source>
        <strain evidence="1 2">CCY0110</strain>
    </source>
</reference>
<dbReference type="EMBL" id="AAXW01000082">
    <property type="protein sequence ID" value="EAZ88446.1"/>
    <property type="molecule type" value="Genomic_DNA"/>
</dbReference>
<dbReference type="Proteomes" id="UP000003781">
    <property type="component" value="Unassembled WGS sequence"/>
</dbReference>
<comment type="caution">
    <text evidence="1">The sequence shown here is derived from an EMBL/GenBank/DDBJ whole genome shotgun (WGS) entry which is preliminary data.</text>
</comment>
<evidence type="ECO:0000313" key="1">
    <source>
        <dbReference type="EMBL" id="EAZ88446.1"/>
    </source>
</evidence>
<evidence type="ECO:0000313" key="2">
    <source>
        <dbReference type="Proteomes" id="UP000003781"/>
    </source>
</evidence>
<proteinExistence type="predicted"/>
<protein>
    <submittedName>
        <fullName evidence="1">Uncharacterized protein</fullName>
    </submittedName>
</protein>
<gene>
    <name evidence="1" type="ORF">CY0110_31165</name>
</gene>
<sequence length="122" mass="13740">MANSDPSRLDRIEALVEKIGQRVDSNARAIEALSESNAEAQRERARVYEIMAELAQSHADLAESHATIAKAQARLAQSNADTKKEMYRMMGNFEQQNQQLSKRQGEIVDILKLLVNKQSNQE</sequence>
<dbReference type="SUPFAM" id="SSF58104">
    <property type="entry name" value="Methyl-accepting chemotaxis protein (MCP) signaling domain"/>
    <property type="match status" value="1"/>
</dbReference>
<keyword evidence="2" id="KW-1185">Reference proteome</keyword>
<name>A3IYJ7_9CHRO</name>
<dbReference type="AlphaFoldDB" id="A3IYJ7"/>